<evidence type="ECO:0000313" key="5">
    <source>
        <dbReference type="EMBL" id="GAN97136.1"/>
    </source>
</evidence>
<accession>A0A0D6Q2X8</accession>
<evidence type="ECO:0000259" key="4">
    <source>
        <dbReference type="Pfam" id="PF10145"/>
    </source>
</evidence>
<keyword evidence="1" id="KW-1188">Viral release from host cell</keyword>
<keyword evidence="3" id="KW-1133">Transmembrane helix</keyword>
<feature type="domain" description="Phage tail tape measure protein" evidence="4">
    <location>
        <begin position="226"/>
        <end position="425"/>
    </location>
</feature>
<keyword evidence="3" id="KW-0472">Membrane</keyword>
<dbReference type="PANTHER" id="PTHR37813:SF1">
    <property type="entry name" value="FELS-2 PROPHAGE PROTEIN"/>
    <property type="match status" value="1"/>
</dbReference>
<comment type="caution">
    <text evidence="5">The sequence shown here is derived from an EMBL/GenBank/DDBJ whole genome shotgun (WGS) entry which is preliminary data.</text>
</comment>
<gene>
    <name evidence="5" type="ORF">Geu3261_0144_008</name>
</gene>
<evidence type="ECO:0000256" key="2">
    <source>
        <dbReference type="SAM" id="MobiDB-lite"/>
    </source>
</evidence>
<dbReference type="NCBIfam" id="TIGR01760">
    <property type="entry name" value="tape_meas_TP901"/>
    <property type="match status" value="1"/>
</dbReference>
<dbReference type="PANTHER" id="PTHR37813">
    <property type="entry name" value="FELS-2 PROPHAGE PROTEIN"/>
    <property type="match status" value="1"/>
</dbReference>
<feature type="transmembrane region" description="Helical" evidence="3">
    <location>
        <begin position="552"/>
        <end position="570"/>
    </location>
</feature>
<name>A0A0D6Q2X8_KOMEU</name>
<dbReference type="AlphaFoldDB" id="A0A0D6Q2X8"/>
<dbReference type="RefSeq" id="WP_148425049.1">
    <property type="nucleotide sequence ID" value="NZ_BANI01000127.1"/>
</dbReference>
<protein>
    <recommendedName>
        <fullName evidence="4">Phage tail tape measure protein domain-containing protein</fullName>
    </recommendedName>
</protein>
<evidence type="ECO:0000256" key="1">
    <source>
        <dbReference type="ARBA" id="ARBA00022612"/>
    </source>
</evidence>
<reference evidence="5 6" key="1">
    <citation type="submission" date="2012-11" db="EMBL/GenBank/DDBJ databases">
        <title>Whole genome sequence of Gluconacetobacter europaeus NBRC3261.</title>
        <authorList>
            <person name="Azuma Y."/>
            <person name="Higashiura N."/>
            <person name="Hirakawa H."/>
            <person name="Matsushita K."/>
        </authorList>
    </citation>
    <scope>NUCLEOTIDE SEQUENCE [LARGE SCALE GENOMIC DNA]</scope>
    <source>
        <strain evidence="5 6">NBRC 3261</strain>
    </source>
</reference>
<feature type="transmembrane region" description="Helical" evidence="3">
    <location>
        <begin position="576"/>
        <end position="594"/>
    </location>
</feature>
<dbReference type="EMBL" id="BANI01000127">
    <property type="protein sequence ID" value="GAN97136.1"/>
    <property type="molecule type" value="Genomic_DNA"/>
</dbReference>
<feature type="region of interest" description="Disordered" evidence="2">
    <location>
        <begin position="726"/>
        <end position="751"/>
    </location>
</feature>
<feature type="compositionally biased region" description="Basic and acidic residues" evidence="2">
    <location>
        <begin position="741"/>
        <end position="751"/>
    </location>
</feature>
<keyword evidence="3" id="KW-0812">Transmembrane</keyword>
<dbReference type="Proteomes" id="UP000032675">
    <property type="component" value="Unassembled WGS sequence"/>
</dbReference>
<organism evidence="5 6">
    <name type="scientific">Komagataeibacter europaeus NBRC 3261</name>
    <dbReference type="NCBI Taxonomy" id="1234669"/>
    <lineage>
        <taxon>Bacteria</taxon>
        <taxon>Pseudomonadati</taxon>
        <taxon>Pseudomonadota</taxon>
        <taxon>Alphaproteobacteria</taxon>
        <taxon>Acetobacterales</taxon>
        <taxon>Acetobacteraceae</taxon>
        <taxon>Komagataeibacter</taxon>
    </lineage>
</organism>
<proteinExistence type="predicted"/>
<sequence length="751" mass="77910">MSGNNMTAAFRLDFAVGSMEPLESLRSILGEINGSLKELARAANPFDEMQQPVARATEGVTGLNEVLSETGAAGAEAAEAVGTIGEAAAGIEAATAAVTGLDDALGATRGAAAEAAGGMNRIGTEAEEAAERSVSALGRIRDATSALGSGGMGYARGVGSAVRGFGQSIEEGVGKAFGAAATGFGIVMPVKAAAEYDNTATHIGITLGKDGSDNDAFVGPFKRQIDQIARQTGQRSNDLMEAASFFSMEGYSLDRIKSFLPTVAHISTAYNAHPDAVARTAFQLQENMGVGEKEMPRALAELARVGKEAALPLEQLAPLFPQVAAQAGRLGVHGISGVADLAGFMAVIRKSAGSEGQALADFRAFMQTMTTQHGRKRYAKEFGVDPLKLMQTARHQGKDPLLAVLGNITGIKDQDRRERVVADLFANEMDQGFVGAVSGHYQQFTEIRDRVGKTSPQMIDDDFKTGLQSTQTVLQSFEDALAQLERRVGDGFVPILKVATVGLHGLTTGFDWLDQHVPGATTAIIGTVGGMLALATGMGAVGAVAGPLRAGFVLFRTVLAPVTALLGSVSLATLGVVAGLAALTVGVVAAALYVSRNMTRISHAFDAGGHGITGSLKGTWNVAKMVFNDFTAWLDGWGGGIGTKLHNIVTGLARIFSVPLVAMFQYVKAQFAALDQAFSNSWVGRHIESLMGRGVQPAPAIPAAAPARPAPGGSAAVVHITHDPGLKARQTAGPRGAVRITPDRGRMVAQP</sequence>
<evidence type="ECO:0000256" key="3">
    <source>
        <dbReference type="SAM" id="Phobius"/>
    </source>
</evidence>
<dbReference type="InterPro" id="IPR010090">
    <property type="entry name" value="Phage_tape_meas"/>
</dbReference>
<feature type="transmembrane region" description="Helical" evidence="3">
    <location>
        <begin position="523"/>
        <end position="545"/>
    </location>
</feature>
<dbReference type="Pfam" id="PF10145">
    <property type="entry name" value="PhageMin_Tail"/>
    <property type="match status" value="1"/>
</dbReference>
<evidence type="ECO:0000313" key="6">
    <source>
        <dbReference type="Proteomes" id="UP000032675"/>
    </source>
</evidence>